<organism evidence="2 3">
    <name type="scientific">Haloferula chungangensis</name>
    <dbReference type="NCBI Taxonomy" id="1048331"/>
    <lineage>
        <taxon>Bacteria</taxon>
        <taxon>Pseudomonadati</taxon>
        <taxon>Verrucomicrobiota</taxon>
        <taxon>Verrucomicrobiia</taxon>
        <taxon>Verrucomicrobiales</taxon>
        <taxon>Verrucomicrobiaceae</taxon>
        <taxon>Haloferula</taxon>
    </lineage>
</organism>
<dbReference type="EMBL" id="JBHTBS010000007">
    <property type="protein sequence ID" value="MFC7338225.1"/>
    <property type="molecule type" value="Genomic_DNA"/>
</dbReference>
<feature type="domain" description="Thiol:disulfide interchange protein DsbD N-terminal" evidence="1">
    <location>
        <begin position="37"/>
        <end position="144"/>
    </location>
</feature>
<keyword evidence="3" id="KW-1185">Reference proteome</keyword>
<evidence type="ECO:0000313" key="2">
    <source>
        <dbReference type="EMBL" id="MFC7338225.1"/>
    </source>
</evidence>
<accession>A0ABW2L9G8</accession>
<dbReference type="Pfam" id="PF11412">
    <property type="entry name" value="DsbD_N"/>
    <property type="match status" value="1"/>
</dbReference>
<dbReference type="InterPro" id="IPR028250">
    <property type="entry name" value="DsbDN"/>
</dbReference>
<proteinExistence type="predicted"/>
<dbReference type="RefSeq" id="WP_379713295.1">
    <property type="nucleotide sequence ID" value="NZ_JBHTBS010000007.1"/>
</dbReference>
<reference evidence="3" key="1">
    <citation type="journal article" date="2019" name="Int. J. Syst. Evol. Microbiol.">
        <title>The Global Catalogue of Microorganisms (GCM) 10K type strain sequencing project: providing services to taxonomists for standard genome sequencing and annotation.</title>
        <authorList>
            <consortium name="The Broad Institute Genomics Platform"/>
            <consortium name="The Broad Institute Genome Sequencing Center for Infectious Disease"/>
            <person name="Wu L."/>
            <person name="Ma J."/>
        </authorList>
    </citation>
    <scope>NUCLEOTIDE SEQUENCE [LARGE SCALE GENOMIC DNA]</scope>
    <source>
        <strain evidence="3">CGMCC 4.1467</strain>
    </source>
</reference>
<protein>
    <submittedName>
        <fullName evidence="2">Protein-disulfide reductase DsbD domain-containing protein</fullName>
    </submittedName>
</protein>
<dbReference type="Proteomes" id="UP001596472">
    <property type="component" value="Unassembled WGS sequence"/>
</dbReference>
<sequence length="283" mass="30650">MLRLTIILGILTLSTAAEPSTKGVDLKLISSVKGISPNATFTLGVEIRHHPGFHTYWKNPGAVGYPTRIHWKLPQGFTVGPLRWPAPEMSDMAGNPVFGYKSDVTLLVDLTAPGKLDPTVEIDAAISWMACSRECHPGTETFSLSLPSSAQTTPDPATKAAFLEAERQIPQELKAWDAIVESKNDDERISLLLIPPAGIQDFGAIRFFSSDGQISSDPAPRITKLKDGRIRITAPRARFSPENVSSLPFVIVAEKPLNPDGSHFGTLDPCYPTQGATQNDPTP</sequence>
<name>A0ABW2L9G8_9BACT</name>
<comment type="caution">
    <text evidence="2">The sequence shown here is derived from an EMBL/GenBank/DDBJ whole genome shotgun (WGS) entry which is preliminary data.</text>
</comment>
<evidence type="ECO:0000313" key="3">
    <source>
        <dbReference type="Proteomes" id="UP001596472"/>
    </source>
</evidence>
<gene>
    <name evidence="2" type="ORF">ACFQY0_13610</name>
</gene>
<evidence type="ECO:0000259" key="1">
    <source>
        <dbReference type="Pfam" id="PF11412"/>
    </source>
</evidence>